<keyword evidence="3" id="KW-1003">Cell membrane</keyword>
<evidence type="ECO:0000256" key="1">
    <source>
        <dbReference type="ARBA" id="ARBA00004167"/>
    </source>
</evidence>
<organism evidence="11 12">
    <name type="scientific">Paracidovorax wautersii</name>
    <dbReference type="NCBI Taxonomy" id="1177982"/>
    <lineage>
        <taxon>Bacteria</taxon>
        <taxon>Pseudomonadati</taxon>
        <taxon>Pseudomonadota</taxon>
        <taxon>Betaproteobacteria</taxon>
        <taxon>Burkholderiales</taxon>
        <taxon>Comamonadaceae</taxon>
        <taxon>Paracidovorax</taxon>
    </lineage>
</organism>
<gene>
    <name evidence="11" type="ORF">SAMN04489711_10958</name>
</gene>
<dbReference type="Gene3D" id="1.10.10.1320">
    <property type="entry name" value="Anti-sigma factor, zinc-finger domain"/>
    <property type="match status" value="1"/>
</dbReference>
<accession>A0A1I2F1T9</accession>
<evidence type="ECO:0000313" key="11">
    <source>
        <dbReference type="EMBL" id="SFE99115.1"/>
    </source>
</evidence>
<dbReference type="InterPro" id="IPR051474">
    <property type="entry name" value="Anti-sigma-K/W_factor"/>
</dbReference>
<evidence type="ECO:0000313" key="12">
    <source>
        <dbReference type="Proteomes" id="UP000199119"/>
    </source>
</evidence>
<dbReference type="InterPro" id="IPR041916">
    <property type="entry name" value="Anti_sigma_zinc_sf"/>
</dbReference>
<keyword evidence="12" id="KW-1185">Reference proteome</keyword>
<feature type="domain" description="Anti-sigma K factor RskA C-terminal" evidence="10">
    <location>
        <begin position="123"/>
        <end position="247"/>
    </location>
</feature>
<feature type="transmembrane region" description="Helical" evidence="9">
    <location>
        <begin position="117"/>
        <end position="138"/>
    </location>
</feature>
<dbReference type="STRING" id="1177982.SAMN04489711_10958"/>
<sequence>MTSRSTPDFSDASSPEDLDALAGAYVLGTLPIAGRRSVEARLPRDAALRAAVEAWEERLHPLVALAPAVEPSPALWPRIERSVGGAGAAAARRPRAAAAAPSALGAWWNDLRLWRGLAAGGFAAAAVLATVLVAGPGLRGAPAGPQYMVVLVAPGGTSPGWVVQASSRSGQLQLKPLADTPVPPGKSLQFWTKADQWQGPKSLGLVRPGEPVQVPIDRLPPLEANQLFELTLEPEAGSPIDRPTGPIVFIGRAVKMI</sequence>
<reference evidence="12" key="1">
    <citation type="submission" date="2016-10" db="EMBL/GenBank/DDBJ databases">
        <authorList>
            <person name="Varghese N."/>
            <person name="Submissions S."/>
        </authorList>
    </citation>
    <scope>NUCLEOTIDE SEQUENCE [LARGE SCALE GENOMIC DNA]</scope>
    <source>
        <strain evidence="12">DSM 27981</strain>
    </source>
</reference>
<dbReference type="AlphaFoldDB" id="A0A1I2F1T9"/>
<keyword evidence="6 9" id="KW-0472">Membrane</keyword>
<dbReference type="EMBL" id="FONX01000009">
    <property type="protein sequence ID" value="SFE99115.1"/>
    <property type="molecule type" value="Genomic_DNA"/>
</dbReference>
<proteinExistence type="predicted"/>
<dbReference type="PANTHER" id="PTHR37461">
    <property type="entry name" value="ANTI-SIGMA-K FACTOR RSKA"/>
    <property type="match status" value="1"/>
</dbReference>
<dbReference type="PANTHER" id="PTHR37461:SF1">
    <property type="entry name" value="ANTI-SIGMA-K FACTOR RSKA"/>
    <property type="match status" value="1"/>
</dbReference>
<name>A0A1I2F1T9_9BURK</name>
<dbReference type="GO" id="GO:0005886">
    <property type="term" value="C:plasma membrane"/>
    <property type="evidence" value="ECO:0007669"/>
    <property type="project" value="UniProtKB-SubCell"/>
</dbReference>
<keyword evidence="4 9" id="KW-0812">Transmembrane</keyword>
<evidence type="ECO:0000256" key="5">
    <source>
        <dbReference type="ARBA" id="ARBA00022989"/>
    </source>
</evidence>
<evidence type="ECO:0000256" key="7">
    <source>
        <dbReference type="ARBA" id="ARBA00029829"/>
    </source>
</evidence>
<evidence type="ECO:0000256" key="3">
    <source>
        <dbReference type="ARBA" id="ARBA00022475"/>
    </source>
</evidence>
<dbReference type="InterPro" id="IPR018764">
    <property type="entry name" value="RskA_C"/>
</dbReference>
<protein>
    <recommendedName>
        <fullName evidence="8">Regulator of SigK</fullName>
    </recommendedName>
    <alternativeName>
        <fullName evidence="7">Sigma-K anti-sigma factor RskA</fullName>
    </alternativeName>
</protein>
<evidence type="ECO:0000256" key="8">
    <source>
        <dbReference type="ARBA" id="ARBA00030803"/>
    </source>
</evidence>
<dbReference type="Proteomes" id="UP000199119">
    <property type="component" value="Unassembled WGS sequence"/>
</dbReference>
<evidence type="ECO:0000256" key="4">
    <source>
        <dbReference type="ARBA" id="ARBA00022692"/>
    </source>
</evidence>
<evidence type="ECO:0000256" key="9">
    <source>
        <dbReference type="SAM" id="Phobius"/>
    </source>
</evidence>
<dbReference type="OrthoDB" id="5298046at2"/>
<evidence type="ECO:0000256" key="6">
    <source>
        <dbReference type="ARBA" id="ARBA00023136"/>
    </source>
</evidence>
<dbReference type="GO" id="GO:0006417">
    <property type="term" value="P:regulation of translation"/>
    <property type="evidence" value="ECO:0007669"/>
    <property type="project" value="TreeGrafter"/>
</dbReference>
<dbReference type="Pfam" id="PF10099">
    <property type="entry name" value="RskA_C"/>
    <property type="match status" value="1"/>
</dbReference>
<keyword evidence="5 9" id="KW-1133">Transmembrane helix</keyword>
<comment type="subcellular location">
    <subcellularLocation>
        <location evidence="2">Cell membrane</location>
    </subcellularLocation>
    <subcellularLocation>
        <location evidence="1">Membrane</location>
        <topology evidence="1">Single-pass membrane protein</topology>
    </subcellularLocation>
</comment>
<evidence type="ECO:0000256" key="2">
    <source>
        <dbReference type="ARBA" id="ARBA00004236"/>
    </source>
</evidence>
<dbReference type="GO" id="GO:0016989">
    <property type="term" value="F:sigma factor antagonist activity"/>
    <property type="evidence" value="ECO:0007669"/>
    <property type="project" value="TreeGrafter"/>
</dbReference>
<evidence type="ECO:0000259" key="10">
    <source>
        <dbReference type="Pfam" id="PF10099"/>
    </source>
</evidence>
<dbReference type="RefSeq" id="WP_092940069.1">
    <property type="nucleotide sequence ID" value="NZ_FONX01000009.1"/>
</dbReference>